<dbReference type="PANTHER" id="PTHR37164:SF1">
    <property type="entry name" value="BACTERIOHEMERYTHRIN"/>
    <property type="match status" value="1"/>
</dbReference>
<keyword evidence="4" id="KW-0408">Iron</keyword>
<evidence type="ECO:0000313" key="6">
    <source>
        <dbReference type="EMBL" id="MBK9795291.1"/>
    </source>
</evidence>
<evidence type="ECO:0000313" key="7">
    <source>
        <dbReference type="Proteomes" id="UP000886657"/>
    </source>
</evidence>
<dbReference type="InterPro" id="IPR012312">
    <property type="entry name" value="Hemerythrin-like"/>
</dbReference>
<protein>
    <submittedName>
        <fullName evidence="6">Hemerythrin family protein</fullName>
    </submittedName>
</protein>
<keyword evidence="2" id="KW-0561">Oxygen transport</keyword>
<comment type="caution">
    <text evidence="6">The sequence shown here is derived from an EMBL/GenBank/DDBJ whole genome shotgun (WGS) entry which is preliminary data.</text>
</comment>
<evidence type="ECO:0000256" key="1">
    <source>
        <dbReference type="ARBA" id="ARBA00010587"/>
    </source>
</evidence>
<dbReference type="EMBL" id="JADKIO010000005">
    <property type="protein sequence ID" value="MBK9795291.1"/>
    <property type="molecule type" value="Genomic_DNA"/>
</dbReference>
<dbReference type="PANTHER" id="PTHR37164">
    <property type="entry name" value="BACTERIOHEMERYTHRIN"/>
    <property type="match status" value="1"/>
</dbReference>
<dbReference type="InterPro" id="IPR050669">
    <property type="entry name" value="Hemerythrin"/>
</dbReference>
<dbReference type="GO" id="GO:0046872">
    <property type="term" value="F:metal ion binding"/>
    <property type="evidence" value="ECO:0007669"/>
    <property type="project" value="UniProtKB-KW"/>
</dbReference>
<name>A0A9D7SEC6_9BACT</name>
<dbReference type="AlphaFoldDB" id="A0A9D7SEC6"/>
<keyword evidence="3" id="KW-0479">Metal-binding</keyword>
<proteinExistence type="inferred from homology"/>
<sequence length="139" mass="15948">MTERTASPTWQSRYATNIPSLDAHHQGLFKILRMLVESTQKEPAKDDVDATLSFLEEYTRVHFESEEALMARCRFPGAGAHAGEHARFSHLLRRMKERLNQGDDRIPGELVPTLSAWLRDHILQQDMALAEHLRTHHPA</sequence>
<dbReference type="InterPro" id="IPR016131">
    <property type="entry name" value="Haemerythrin_Fe_BS"/>
</dbReference>
<comment type="similarity">
    <text evidence="1">Belongs to the hemerythrin family.</text>
</comment>
<feature type="domain" description="Hemerythrin-like" evidence="5">
    <location>
        <begin position="18"/>
        <end position="130"/>
    </location>
</feature>
<dbReference type="Proteomes" id="UP000886657">
    <property type="component" value="Unassembled WGS sequence"/>
</dbReference>
<dbReference type="SUPFAM" id="SSF47188">
    <property type="entry name" value="Hemerythrin-like"/>
    <property type="match status" value="1"/>
</dbReference>
<evidence type="ECO:0000256" key="3">
    <source>
        <dbReference type="ARBA" id="ARBA00022723"/>
    </source>
</evidence>
<evidence type="ECO:0000256" key="2">
    <source>
        <dbReference type="ARBA" id="ARBA00022621"/>
    </source>
</evidence>
<accession>A0A9D7SEC6</accession>
<evidence type="ECO:0000256" key="4">
    <source>
        <dbReference type="ARBA" id="ARBA00023004"/>
    </source>
</evidence>
<dbReference type="InterPro" id="IPR035938">
    <property type="entry name" value="Hemerythrin-like_sf"/>
</dbReference>
<dbReference type="NCBIfam" id="NF033749">
    <property type="entry name" value="bact_hemeryth"/>
    <property type="match status" value="1"/>
</dbReference>
<dbReference type="Pfam" id="PF01814">
    <property type="entry name" value="Hemerythrin"/>
    <property type="match status" value="1"/>
</dbReference>
<dbReference type="InterPro" id="IPR012827">
    <property type="entry name" value="Hemerythrin_metal-bd"/>
</dbReference>
<dbReference type="NCBIfam" id="TIGR02481">
    <property type="entry name" value="hemeryth_dom"/>
    <property type="match status" value="1"/>
</dbReference>
<gene>
    <name evidence="6" type="ORF">IPP58_02120</name>
</gene>
<dbReference type="Gene3D" id="1.20.120.50">
    <property type="entry name" value="Hemerythrin-like"/>
    <property type="match status" value="1"/>
</dbReference>
<keyword evidence="2" id="KW-0813">Transport</keyword>
<evidence type="ECO:0000259" key="5">
    <source>
        <dbReference type="Pfam" id="PF01814"/>
    </source>
</evidence>
<dbReference type="GO" id="GO:0005344">
    <property type="term" value="F:oxygen carrier activity"/>
    <property type="evidence" value="ECO:0007669"/>
    <property type="project" value="UniProtKB-KW"/>
</dbReference>
<dbReference type="CDD" id="cd12107">
    <property type="entry name" value="Hemerythrin"/>
    <property type="match status" value="1"/>
</dbReference>
<dbReference type="PROSITE" id="PS00550">
    <property type="entry name" value="HEMERYTHRINS"/>
    <property type="match status" value="1"/>
</dbReference>
<reference evidence="6" key="1">
    <citation type="submission" date="2020-10" db="EMBL/GenBank/DDBJ databases">
        <title>Connecting structure to function with the recovery of over 1000 high-quality activated sludge metagenome-assembled genomes encoding full-length rRNA genes using long-read sequencing.</title>
        <authorList>
            <person name="Singleton C.M."/>
            <person name="Petriglieri F."/>
            <person name="Kristensen J.M."/>
            <person name="Kirkegaard R.H."/>
            <person name="Michaelsen T.Y."/>
            <person name="Andersen M.H."/>
            <person name="Karst S.M."/>
            <person name="Dueholm M.S."/>
            <person name="Nielsen P.H."/>
            <person name="Albertsen M."/>
        </authorList>
    </citation>
    <scope>NUCLEOTIDE SEQUENCE</scope>
    <source>
        <strain evidence="6">Skiv_18-Q3-R9-52_MAXAC.067</strain>
    </source>
</reference>
<organism evidence="6 7">
    <name type="scientific">Candidatus Geothrix skivensis</name>
    <dbReference type="NCBI Taxonomy" id="2954439"/>
    <lineage>
        <taxon>Bacteria</taxon>
        <taxon>Pseudomonadati</taxon>
        <taxon>Acidobacteriota</taxon>
        <taxon>Holophagae</taxon>
        <taxon>Holophagales</taxon>
        <taxon>Holophagaceae</taxon>
        <taxon>Geothrix</taxon>
    </lineage>
</organism>